<dbReference type="EMBL" id="KV450437">
    <property type="protein sequence ID" value="OAY22358.1"/>
    <property type="molecule type" value="Genomic_DNA"/>
</dbReference>
<gene>
    <name evidence="1" type="ORF">MANES_S003800</name>
</gene>
<accession>A0A199UD28</accession>
<name>A0A199UD28_MANES</name>
<organism evidence="1">
    <name type="scientific">Manihot esculenta</name>
    <name type="common">Cassava</name>
    <name type="synonym">Jatropha manihot</name>
    <dbReference type="NCBI Taxonomy" id="3983"/>
    <lineage>
        <taxon>Eukaryota</taxon>
        <taxon>Viridiplantae</taxon>
        <taxon>Streptophyta</taxon>
        <taxon>Embryophyta</taxon>
        <taxon>Tracheophyta</taxon>
        <taxon>Spermatophyta</taxon>
        <taxon>Magnoliopsida</taxon>
        <taxon>eudicotyledons</taxon>
        <taxon>Gunneridae</taxon>
        <taxon>Pentapetalae</taxon>
        <taxon>rosids</taxon>
        <taxon>fabids</taxon>
        <taxon>Malpighiales</taxon>
        <taxon>Euphorbiaceae</taxon>
        <taxon>Crotonoideae</taxon>
        <taxon>Manihoteae</taxon>
        <taxon>Manihot</taxon>
    </lineage>
</organism>
<dbReference type="AlphaFoldDB" id="A0A199UD28"/>
<sequence>MKFLVYWGLILDEISIPLGCLDVYNLVLSTSID</sequence>
<proteinExistence type="predicted"/>
<evidence type="ECO:0000313" key="1">
    <source>
        <dbReference type="EMBL" id="OAY22358.1"/>
    </source>
</evidence>
<reference evidence="1" key="1">
    <citation type="submission" date="2016-02" db="EMBL/GenBank/DDBJ databases">
        <title>WGS assembly of Manihot esculenta.</title>
        <authorList>
            <person name="Bredeson J.V."/>
            <person name="Prochnik S.E."/>
            <person name="Lyons J.B."/>
            <person name="Schmutz J."/>
            <person name="Grimwood J."/>
            <person name="Vrebalov J."/>
            <person name="Bart R.S."/>
            <person name="Amuge T."/>
            <person name="Ferguson M.E."/>
            <person name="Green R."/>
            <person name="Putnam N."/>
            <person name="Stites J."/>
            <person name="Rounsley S."/>
            <person name="Rokhsar D.S."/>
        </authorList>
    </citation>
    <scope>NUCLEOTIDE SEQUENCE [LARGE SCALE GENOMIC DNA]</scope>
    <source>
        <tissue evidence="1">Leaf</tissue>
    </source>
</reference>
<protein>
    <submittedName>
        <fullName evidence="1">Uncharacterized protein</fullName>
    </submittedName>
</protein>